<proteinExistence type="predicted"/>
<evidence type="ECO:0000313" key="2">
    <source>
        <dbReference type="EMBL" id="QQX52955.1"/>
    </source>
</evidence>
<feature type="signal peptide" evidence="1">
    <location>
        <begin position="1"/>
        <end position="23"/>
    </location>
</feature>
<gene>
    <name evidence="2" type="ORF">JKX24_22770</name>
</gene>
<dbReference type="RefSeq" id="WP_207976741.1">
    <property type="nucleotide sequence ID" value="NZ_CP068391.1"/>
</dbReference>
<evidence type="ECO:0000313" key="3">
    <source>
        <dbReference type="Proteomes" id="UP000596176"/>
    </source>
</evidence>
<dbReference type="AlphaFoldDB" id="A0A7U0RND7"/>
<reference evidence="2 3" key="1">
    <citation type="submission" date="2021-01" db="EMBL/GenBank/DDBJ databases">
        <title>Chromosome sequence of Serratia proteamaculans strain 94 rif-r, isolated from spoiled beef.</title>
        <authorList>
            <person name="Zaytseva Y.V."/>
            <person name="Iablokov S.N."/>
            <person name="Klyukina A."/>
        </authorList>
    </citation>
    <scope>NUCLEOTIDE SEQUENCE [LARGE SCALE GENOMIC DNA]</scope>
    <source>
        <strain evidence="2 3">94 rif-r</strain>
    </source>
</reference>
<dbReference type="EMBL" id="CP068391">
    <property type="protein sequence ID" value="QQX52955.1"/>
    <property type="molecule type" value="Genomic_DNA"/>
</dbReference>
<name>A0A7U0RND7_SERPR</name>
<evidence type="ECO:0000256" key="1">
    <source>
        <dbReference type="SAM" id="SignalP"/>
    </source>
</evidence>
<protein>
    <recommendedName>
        <fullName evidence="4">Cytochrome c family protein</fullName>
    </recommendedName>
</protein>
<evidence type="ECO:0008006" key="4">
    <source>
        <dbReference type="Google" id="ProtNLM"/>
    </source>
</evidence>
<keyword evidence="1" id="KW-0732">Signal</keyword>
<sequence length="394" mass="42176">MRKYLPMAVIGMVIAAASSPLSALSASSNDITVTVSSGAGPVDGTQQNSDEFMWRQFVDLVSPSATTPSKVEFETWASDSDTFTSTPQWPAPDARPKLHASLLQALKSGHSLAATLDVPCAKPGNAAVAGFPTSGTPTPCVAEETKRNKPQFDYIVNNNLNTQAGLAKAFANSAFSALVMPKESLSVKTDWVPVKTVLQWIPYTTEKFIRDNYYITTDNGTEYALVSMHVSSRQNPNWVWASFEHSLNPGRCDSIGCSDSFGSTDPVVQPNRNAANKQYGACRISTALAQLMKEKNLSSVWRSYCLKGSQVEYTASNGIPSALGNSVIEGVVGNGTISASSCIACHAYASFGKEGKPTSQTTAMLPYNPTGEPIQNVLVGSKQYDFMWGVLLAP</sequence>
<organism evidence="2 3">
    <name type="scientific">Serratia proteamaculans</name>
    <dbReference type="NCBI Taxonomy" id="28151"/>
    <lineage>
        <taxon>Bacteria</taxon>
        <taxon>Pseudomonadati</taxon>
        <taxon>Pseudomonadota</taxon>
        <taxon>Gammaproteobacteria</taxon>
        <taxon>Enterobacterales</taxon>
        <taxon>Yersiniaceae</taxon>
        <taxon>Serratia</taxon>
    </lineage>
</organism>
<dbReference type="Proteomes" id="UP000596176">
    <property type="component" value="Chromosome"/>
</dbReference>
<accession>A0A7U0RND7</accession>
<feature type="chain" id="PRO_5031479463" description="Cytochrome c family protein" evidence="1">
    <location>
        <begin position="24"/>
        <end position="394"/>
    </location>
</feature>